<feature type="region of interest" description="Disordered" evidence="8">
    <location>
        <begin position="37"/>
        <end position="72"/>
    </location>
</feature>
<dbReference type="Gene3D" id="2.30.42.10">
    <property type="match status" value="1"/>
</dbReference>
<dbReference type="Proteomes" id="UP000033618">
    <property type="component" value="Unassembled WGS sequence"/>
</dbReference>
<feature type="binding site" evidence="7">
    <location>
        <position position="157"/>
    </location>
    <ligand>
        <name>substrate</name>
    </ligand>
</feature>
<dbReference type="PANTHER" id="PTHR43343">
    <property type="entry name" value="PEPTIDASE S12"/>
    <property type="match status" value="1"/>
</dbReference>
<feature type="domain" description="PDZ" evidence="9">
    <location>
        <begin position="305"/>
        <end position="397"/>
    </location>
</feature>
<dbReference type="InterPro" id="IPR001940">
    <property type="entry name" value="Peptidase_S1C"/>
</dbReference>
<dbReference type="Pfam" id="PF13180">
    <property type="entry name" value="PDZ_2"/>
    <property type="match status" value="1"/>
</dbReference>
<keyword evidence="5" id="KW-0720">Serine protease</keyword>
<name>A0A0F5JX42_9BURK</name>
<sequence>MLKRCWLLFAQAVTVLLAILFVISTLKPEWLPHRGWSSHPAGSAETGPDTADTASSAAGRVGNPAQGPPSLADQLLHGRQRADSGTSYADAAQKAMPAVVNVYSTKGAPKSKAHDPRLNDPLYRYLYGKRRQERAPSANLGSGVIVSPEGYILTNQHVIDGADEIEIALADGRKTHAKVIGSDPDTDLAVLKIDLQHLPTVSWGDLDHTRVGDVVLAIGNPFAVGETVTMGIVSALGRNHLGITPFENFIQTDAAINPGNSGGALINTDGDVIGINTAIYSRSGGSLGIGFATPVTTARMVLDSIIKTGSVTRGWIGVEPQDLTKQVAQAFHLDQHSGAIVAGLLQGGPADKAGIRPGDIIVGVNDTKVTETVSLLNAVAQIAPGTDATMHIIRKGKPMDITVQIGKRPRPLKSSNDDE</sequence>
<dbReference type="PRINTS" id="PR00834">
    <property type="entry name" value="PROTEASES2C"/>
</dbReference>
<dbReference type="AlphaFoldDB" id="A0A0F5JX42"/>
<dbReference type="PROSITE" id="PS50106">
    <property type="entry name" value="PDZ"/>
    <property type="match status" value="1"/>
</dbReference>
<organism evidence="10 11">
    <name type="scientific">Robbsia andropogonis</name>
    <dbReference type="NCBI Taxonomy" id="28092"/>
    <lineage>
        <taxon>Bacteria</taxon>
        <taxon>Pseudomonadati</taxon>
        <taxon>Pseudomonadota</taxon>
        <taxon>Betaproteobacteria</taxon>
        <taxon>Burkholderiales</taxon>
        <taxon>Burkholderiaceae</taxon>
        <taxon>Robbsia</taxon>
    </lineage>
</organism>
<evidence type="ECO:0000256" key="8">
    <source>
        <dbReference type="SAM" id="MobiDB-lite"/>
    </source>
</evidence>
<evidence type="ECO:0000313" key="10">
    <source>
        <dbReference type="EMBL" id="KKB62285.1"/>
    </source>
</evidence>
<dbReference type="InterPro" id="IPR001478">
    <property type="entry name" value="PDZ"/>
</dbReference>
<keyword evidence="11" id="KW-1185">Reference proteome</keyword>
<dbReference type="RefSeq" id="WP_036007445.1">
    <property type="nucleotide sequence ID" value="NZ_CADFGU010000014.1"/>
</dbReference>
<dbReference type="InterPro" id="IPR009003">
    <property type="entry name" value="Peptidase_S1_PA"/>
</dbReference>
<evidence type="ECO:0000256" key="7">
    <source>
        <dbReference type="PIRSR" id="PIRSR611782-2"/>
    </source>
</evidence>
<dbReference type="SUPFAM" id="SSF50494">
    <property type="entry name" value="Trypsin-like serine proteases"/>
    <property type="match status" value="1"/>
</dbReference>
<feature type="active site" description="Charge relay system" evidence="6">
    <location>
        <position position="261"/>
    </location>
</feature>
<dbReference type="GO" id="GO:0006508">
    <property type="term" value="P:proteolysis"/>
    <property type="evidence" value="ECO:0007669"/>
    <property type="project" value="UniProtKB-KW"/>
</dbReference>
<dbReference type="InterPro" id="IPR011782">
    <property type="entry name" value="Pept_S1C_Do"/>
</dbReference>
<reference evidence="10 11" key="1">
    <citation type="submission" date="2015-03" db="EMBL/GenBank/DDBJ databases">
        <title>Draft Genome Sequence of Burkholderia andropogonis type strain ICMP2807, isolated from Sorghum bicolor.</title>
        <authorList>
            <person name="Lopes-Santos L."/>
            <person name="Castro D.B."/>
            <person name="Ottoboni L.M."/>
            <person name="Park D."/>
            <person name="Weirc B.S."/>
            <person name="Destefano S.A."/>
        </authorList>
    </citation>
    <scope>NUCLEOTIDE SEQUENCE [LARGE SCALE GENOMIC DNA]</scope>
    <source>
        <strain evidence="10 11">ICMP2807</strain>
    </source>
</reference>
<evidence type="ECO:0000256" key="2">
    <source>
        <dbReference type="ARBA" id="ARBA00022729"/>
    </source>
</evidence>
<dbReference type="InterPro" id="IPR051201">
    <property type="entry name" value="Chloro_Bact_Ser_Proteases"/>
</dbReference>
<keyword evidence="1" id="KW-0645">Protease</keyword>
<dbReference type="Gene3D" id="2.40.10.120">
    <property type="match status" value="1"/>
</dbReference>
<evidence type="ECO:0000256" key="1">
    <source>
        <dbReference type="ARBA" id="ARBA00022670"/>
    </source>
</evidence>
<dbReference type="InterPro" id="IPR036034">
    <property type="entry name" value="PDZ_sf"/>
</dbReference>
<proteinExistence type="predicted"/>
<dbReference type="PANTHER" id="PTHR43343:SF3">
    <property type="entry name" value="PROTEASE DO-LIKE 8, CHLOROPLASTIC"/>
    <property type="match status" value="1"/>
</dbReference>
<dbReference type="Pfam" id="PF13365">
    <property type="entry name" value="Trypsin_2"/>
    <property type="match status" value="1"/>
</dbReference>
<dbReference type="GO" id="GO:0004252">
    <property type="term" value="F:serine-type endopeptidase activity"/>
    <property type="evidence" value="ECO:0007669"/>
    <property type="project" value="InterPro"/>
</dbReference>
<dbReference type="PATRIC" id="fig|28092.6.peg.4350"/>
<dbReference type="STRING" id="28092.WM40_18545"/>
<feature type="binding site" evidence="7">
    <location>
        <begin position="259"/>
        <end position="261"/>
    </location>
    <ligand>
        <name>substrate</name>
    </ligand>
</feature>
<comment type="caution">
    <text evidence="10">The sequence shown here is derived from an EMBL/GenBank/DDBJ whole genome shotgun (WGS) entry which is preliminary data.</text>
</comment>
<dbReference type="SMART" id="SM00228">
    <property type="entry name" value="PDZ"/>
    <property type="match status" value="1"/>
</dbReference>
<feature type="active site" description="Charge relay system" evidence="6">
    <location>
        <position position="157"/>
    </location>
</feature>
<keyword evidence="2" id="KW-0732">Signal</keyword>
<feature type="active site" description="Charge relay system" evidence="6">
    <location>
        <position position="187"/>
    </location>
</feature>
<keyword evidence="3" id="KW-0677">Repeat</keyword>
<accession>A0A0F5JX42</accession>
<keyword evidence="4" id="KW-0378">Hydrolase</keyword>
<evidence type="ECO:0000256" key="3">
    <source>
        <dbReference type="ARBA" id="ARBA00022737"/>
    </source>
</evidence>
<feature type="binding site" evidence="7">
    <location>
        <position position="187"/>
    </location>
    <ligand>
        <name>substrate</name>
    </ligand>
</feature>
<evidence type="ECO:0000313" key="11">
    <source>
        <dbReference type="Proteomes" id="UP000033618"/>
    </source>
</evidence>
<evidence type="ECO:0000256" key="5">
    <source>
        <dbReference type="ARBA" id="ARBA00022825"/>
    </source>
</evidence>
<gene>
    <name evidence="10" type="ORF">WM40_18545</name>
</gene>
<dbReference type="EMBL" id="LAQU01000022">
    <property type="protein sequence ID" value="KKB62285.1"/>
    <property type="molecule type" value="Genomic_DNA"/>
</dbReference>
<evidence type="ECO:0000256" key="6">
    <source>
        <dbReference type="PIRSR" id="PIRSR611782-1"/>
    </source>
</evidence>
<protein>
    <submittedName>
        <fullName evidence="10">2-alkenal reductase</fullName>
    </submittedName>
</protein>
<dbReference type="OrthoDB" id="9758917at2"/>
<dbReference type="NCBIfam" id="TIGR02037">
    <property type="entry name" value="degP_htrA_DO"/>
    <property type="match status" value="1"/>
</dbReference>
<dbReference type="CDD" id="cd10839">
    <property type="entry name" value="cpPDZ1_DegP-like"/>
    <property type="match status" value="1"/>
</dbReference>
<evidence type="ECO:0000259" key="9">
    <source>
        <dbReference type="PROSITE" id="PS50106"/>
    </source>
</evidence>
<evidence type="ECO:0000256" key="4">
    <source>
        <dbReference type="ARBA" id="ARBA00022801"/>
    </source>
</evidence>
<dbReference type="SUPFAM" id="SSF50156">
    <property type="entry name" value="PDZ domain-like"/>
    <property type="match status" value="1"/>
</dbReference>